<protein>
    <submittedName>
        <fullName evidence="1">Uncharacterized protein</fullName>
    </submittedName>
</protein>
<dbReference type="EMBL" id="LC779065">
    <property type="protein sequence ID" value="BES79872.1"/>
    <property type="molecule type" value="Genomic_DNA"/>
</dbReference>
<name>A0AA86M7Q5_9CAUD</name>
<reference evidence="1 2" key="1">
    <citation type="submission" date="2023-09" db="EMBL/GenBank/DDBJ databases">
        <title>Analysis of phage genome (vB_Yru_GN1) of the bacterium (Yersinia ruckeri).</title>
        <authorList>
            <person name="Ganjoor M.S."/>
            <person name="Bouzari M."/>
            <person name="Soleimani-Delfan A."/>
        </authorList>
    </citation>
    <scope>NUCLEOTIDE SEQUENCE [LARGE SCALE GENOMIC DNA]</scope>
    <source>
        <strain evidence="2">vB_Yru_GN1</strain>
    </source>
</reference>
<evidence type="ECO:0000313" key="2">
    <source>
        <dbReference type="Proteomes" id="UP001304813"/>
    </source>
</evidence>
<evidence type="ECO:0000313" key="1">
    <source>
        <dbReference type="EMBL" id="BES79872.1"/>
    </source>
</evidence>
<dbReference type="Proteomes" id="UP001304813">
    <property type="component" value="Segment"/>
</dbReference>
<keyword evidence="2" id="KW-1185">Reference proteome</keyword>
<proteinExistence type="predicted"/>
<accession>A0AA86M7Q5</accession>
<sequence>MSRKFTKIPIKDLSEVPDNGAFYRIYKNHWWIVDESEENVFFYVLSKSEMTPQCNKAKEVAEMLLKHYNLDEKVKVIQIPVMFVKINPKDYC</sequence>
<organism evidence="1 2">
    <name type="scientific">Yersinia phage vB_Yru_GN1</name>
    <dbReference type="NCBI Taxonomy" id="3074381"/>
    <lineage>
        <taxon>Viruses</taxon>
        <taxon>Duplodnaviria</taxon>
        <taxon>Heunggongvirae</taxon>
        <taxon>Uroviricota</taxon>
        <taxon>Caudoviricetes</taxon>
        <taxon>Caudoviricetes incertae sedis</taxon>
        <taxon>Sepahanvirus</taxon>
        <taxon>Sepahanvirus vB-Yru-GN1</taxon>
    </lineage>
</organism>